<organism evidence="1 2">
    <name type="scientific">Viridibacillus arvi</name>
    <dbReference type="NCBI Taxonomy" id="263475"/>
    <lineage>
        <taxon>Bacteria</taxon>
        <taxon>Bacillati</taxon>
        <taxon>Bacillota</taxon>
        <taxon>Bacilli</taxon>
        <taxon>Bacillales</taxon>
        <taxon>Caryophanaceae</taxon>
        <taxon>Viridibacillus</taxon>
    </lineage>
</organism>
<dbReference type="Proteomes" id="UP000036867">
    <property type="component" value="Unassembled WGS sequence"/>
</dbReference>
<gene>
    <name evidence="1" type="ORF">AMD00_04280</name>
</gene>
<dbReference type="EMBL" id="LILB01000001">
    <property type="protein sequence ID" value="KOO51681.1"/>
    <property type="molecule type" value="Genomic_DNA"/>
</dbReference>
<reference evidence="2" key="1">
    <citation type="submission" date="2015-08" db="EMBL/GenBank/DDBJ databases">
        <title>Fjat-10028 dsm 16317.</title>
        <authorList>
            <person name="Liu B."/>
            <person name="Wang J."/>
            <person name="Zhu Y."/>
            <person name="Liu G."/>
            <person name="Chen Q."/>
            <person name="Chen Z."/>
            <person name="Lan J."/>
            <person name="Che J."/>
            <person name="Ge C."/>
            <person name="Shi H."/>
            <person name="Pan Z."/>
            <person name="Liu X."/>
        </authorList>
    </citation>
    <scope>NUCLEOTIDE SEQUENCE [LARGE SCALE GENOMIC DNA]</scope>
    <source>
        <strain evidence="2">DSM 16317</strain>
    </source>
</reference>
<protein>
    <submittedName>
        <fullName evidence="1">Uncharacterized protein</fullName>
    </submittedName>
</protein>
<proteinExistence type="predicted"/>
<sequence length="83" mass="9814">MITLRIHKENSEYVVKRISNQNADQYSVHSAESLYESLFHLGRKMHISNIHFNIPHDLKSKLISFLSVEFPAELYDYHIKIID</sequence>
<keyword evidence="2" id="KW-1185">Reference proteome</keyword>
<name>A0A0M0LL06_9BACL</name>
<dbReference type="AlphaFoldDB" id="A0A0M0LL06"/>
<comment type="caution">
    <text evidence="1">The sequence shown here is derived from an EMBL/GenBank/DDBJ whole genome shotgun (WGS) entry which is preliminary data.</text>
</comment>
<accession>A0A0M0LL06</accession>
<evidence type="ECO:0000313" key="1">
    <source>
        <dbReference type="EMBL" id="KOO51681.1"/>
    </source>
</evidence>
<evidence type="ECO:0000313" key="2">
    <source>
        <dbReference type="Proteomes" id="UP000036867"/>
    </source>
</evidence>